<proteinExistence type="predicted"/>
<sequence>MKLRIKSMLVCLRKLTGGYRNFLWLQVSEVKDERIEKEKKARQGLGRKTYSSAFSLTGRRDMMGIVSGPLLRVKQGERRANMGLTPSWWNSTPLLHLSTSTAFFNGNRQSFGIQSKFA</sequence>
<organism evidence="1 2">
    <name type="scientific">Cucurbita argyrosperma subsp. sororia</name>
    <dbReference type="NCBI Taxonomy" id="37648"/>
    <lineage>
        <taxon>Eukaryota</taxon>
        <taxon>Viridiplantae</taxon>
        <taxon>Streptophyta</taxon>
        <taxon>Embryophyta</taxon>
        <taxon>Tracheophyta</taxon>
        <taxon>Spermatophyta</taxon>
        <taxon>Magnoliopsida</taxon>
        <taxon>eudicotyledons</taxon>
        <taxon>Gunneridae</taxon>
        <taxon>Pentapetalae</taxon>
        <taxon>rosids</taxon>
        <taxon>fabids</taxon>
        <taxon>Cucurbitales</taxon>
        <taxon>Cucurbitaceae</taxon>
        <taxon>Cucurbiteae</taxon>
        <taxon>Cucurbita</taxon>
    </lineage>
</organism>
<gene>
    <name evidence="1" type="ORF">SDJN03_05343</name>
</gene>
<accession>A0AAV6NQ45</accession>
<reference evidence="1 2" key="1">
    <citation type="journal article" date="2021" name="Hortic Res">
        <title>The domestication of Cucurbita argyrosperma as revealed by the genome of its wild relative.</title>
        <authorList>
            <person name="Barrera-Redondo J."/>
            <person name="Sanchez-de la Vega G."/>
            <person name="Aguirre-Liguori J.A."/>
            <person name="Castellanos-Morales G."/>
            <person name="Gutierrez-Guerrero Y.T."/>
            <person name="Aguirre-Dugua X."/>
            <person name="Aguirre-Planter E."/>
            <person name="Tenaillon M.I."/>
            <person name="Lira-Saade R."/>
            <person name="Eguiarte L.E."/>
        </authorList>
    </citation>
    <scope>NUCLEOTIDE SEQUENCE [LARGE SCALE GENOMIC DNA]</scope>
    <source>
        <strain evidence="1">JBR-2021</strain>
    </source>
</reference>
<protein>
    <submittedName>
        <fullName evidence="1">Uncharacterized protein</fullName>
    </submittedName>
</protein>
<dbReference type="AlphaFoldDB" id="A0AAV6NQ45"/>
<dbReference type="EMBL" id="JAGKQH010000004">
    <property type="protein sequence ID" value="KAG6600110.1"/>
    <property type="molecule type" value="Genomic_DNA"/>
</dbReference>
<dbReference type="Proteomes" id="UP000685013">
    <property type="component" value="Chromosome 4"/>
</dbReference>
<feature type="non-terminal residue" evidence="1">
    <location>
        <position position="1"/>
    </location>
</feature>
<name>A0AAV6NQ45_9ROSI</name>
<comment type="caution">
    <text evidence="1">The sequence shown here is derived from an EMBL/GenBank/DDBJ whole genome shotgun (WGS) entry which is preliminary data.</text>
</comment>
<keyword evidence="2" id="KW-1185">Reference proteome</keyword>
<evidence type="ECO:0000313" key="2">
    <source>
        <dbReference type="Proteomes" id="UP000685013"/>
    </source>
</evidence>
<evidence type="ECO:0000313" key="1">
    <source>
        <dbReference type="EMBL" id="KAG6600110.1"/>
    </source>
</evidence>